<proteinExistence type="predicted"/>
<dbReference type="AlphaFoldDB" id="A0A0R3QIW5"/>
<keyword evidence="2" id="KW-1185">Reference proteome</keyword>
<gene>
    <name evidence="1" type="ORF">BTMF_LOCUS5596</name>
</gene>
<reference evidence="3" key="1">
    <citation type="submission" date="2017-02" db="UniProtKB">
        <authorList>
            <consortium name="WormBaseParasite"/>
        </authorList>
    </citation>
    <scope>IDENTIFICATION</scope>
</reference>
<protein>
    <submittedName>
        <fullName evidence="3">Secreted protein</fullName>
    </submittedName>
</protein>
<evidence type="ECO:0000313" key="3">
    <source>
        <dbReference type="WBParaSite" id="BTMF_0000636101-mRNA-1"/>
    </source>
</evidence>
<sequence>MGGPPGASPGGLGPSALEVLAQLQAALEAQRMRVLLLGARIHGRHLLLALLRLGQQRGRQVQHALDLVVLRLRDAPHAEQPEGIALDVQQQRLVAGEVLRLRQQRAPRGGAVVAHVVVLPGRPGQHRGAARQLEVGAVAVHHEGLALRHRVAIGERDGHGPGRGRVLVLVRERLLRDSHVGAVARALRVDREQRHAGLANQAVADGTHLLVGGLLERAPQPRGRDVAIGIVLQVDLQALLHCLLADVVLDRLEHVAALVVDEDRRADEAERTR</sequence>
<dbReference type="Proteomes" id="UP000280834">
    <property type="component" value="Unassembled WGS sequence"/>
</dbReference>
<reference evidence="1 2" key="2">
    <citation type="submission" date="2018-11" db="EMBL/GenBank/DDBJ databases">
        <authorList>
            <consortium name="Pathogen Informatics"/>
        </authorList>
    </citation>
    <scope>NUCLEOTIDE SEQUENCE [LARGE SCALE GENOMIC DNA]</scope>
</reference>
<evidence type="ECO:0000313" key="2">
    <source>
        <dbReference type="Proteomes" id="UP000280834"/>
    </source>
</evidence>
<name>A0A0R3QIW5_9BILA</name>
<dbReference type="WBParaSite" id="BTMF_0000636101-mRNA-1">
    <property type="protein sequence ID" value="BTMF_0000636101-mRNA-1"/>
    <property type="gene ID" value="BTMF_0000636101"/>
</dbReference>
<organism evidence="3">
    <name type="scientific">Brugia timori</name>
    <dbReference type="NCBI Taxonomy" id="42155"/>
    <lineage>
        <taxon>Eukaryota</taxon>
        <taxon>Metazoa</taxon>
        <taxon>Ecdysozoa</taxon>
        <taxon>Nematoda</taxon>
        <taxon>Chromadorea</taxon>
        <taxon>Rhabditida</taxon>
        <taxon>Spirurina</taxon>
        <taxon>Spiruromorpha</taxon>
        <taxon>Filarioidea</taxon>
        <taxon>Onchocercidae</taxon>
        <taxon>Brugia</taxon>
    </lineage>
</organism>
<dbReference type="EMBL" id="UZAG01006094">
    <property type="protein sequence ID" value="VDO18256.1"/>
    <property type="molecule type" value="Genomic_DNA"/>
</dbReference>
<evidence type="ECO:0000313" key="1">
    <source>
        <dbReference type="EMBL" id="VDO18256.1"/>
    </source>
</evidence>
<accession>A0A0R3QIW5</accession>